<proteinExistence type="inferred from homology"/>
<accession>A0ABU9SS84</accession>
<comment type="subcellular location">
    <subcellularLocation>
        <location evidence="5">Cell inner membrane</location>
        <topology evidence="5">Single-pass membrane protein</topology>
    </subcellularLocation>
</comment>
<gene>
    <name evidence="5" type="primary">lapA</name>
    <name evidence="7" type="ORF">WNY77_05045</name>
</gene>
<dbReference type="InterPro" id="IPR032906">
    <property type="entry name" value="LapA"/>
</dbReference>
<keyword evidence="3 5" id="KW-1133">Transmembrane helix</keyword>
<comment type="caution">
    <text evidence="7">The sequence shown here is derived from an EMBL/GenBank/DDBJ whole genome shotgun (WGS) entry which is preliminary data.</text>
</comment>
<evidence type="ECO:0000259" key="6">
    <source>
        <dbReference type="Pfam" id="PF06305"/>
    </source>
</evidence>
<evidence type="ECO:0000256" key="2">
    <source>
        <dbReference type="ARBA" id="ARBA00022692"/>
    </source>
</evidence>
<dbReference type="Pfam" id="PF06305">
    <property type="entry name" value="LapA_dom"/>
    <property type="match status" value="1"/>
</dbReference>
<organism evidence="7 8">
    <name type="scientific">Paraglaciecola mesophila</name>
    <dbReference type="NCBI Taxonomy" id="197222"/>
    <lineage>
        <taxon>Bacteria</taxon>
        <taxon>Pseudomonadati</taxon>
        <taxon>Pseudomonadota</taxon>
        <taxon>Gammaproteobacteria</taxon>
        <taxon>Alteromonadales</taxon>
        <taxon>Alteromonadaceae</taxon>
        <taxon>Paraglaciecola</taxon>
    </lineage>
</organism>
<protein>
    <recommendedName>
        <fullName evidence="5">Probable lipopolysaccharide assembly protein A</fullName>
    </recommendedName>
</protein>
<keyword evidence="4 5" id="KW-0472">Membrane</keyword>
<dbReference type="InterPro" id="IPR010445">
    <property type="entry name" value="LapA_dom"/>
</dbReference>
<evidence type="ECO:0000256" key="4">
    <source>
        <dbReference type="ARBA" id="ARBA00023136"/>
    </source>
</evidence>
<evidence type="ECO:0000313" key="8">
    <source>
        <dbReference type="Proteomes" id="UP001461163"/>
    </source>
</evidence>
<dbReference type="Proteomes" id="UP001461163">
    <property type="component" value="Unassembled WGS sequence"/>
</dbReference>
<keyword evidence="8" id="KW-1185">Reference proteome</keyword>
<evidence type="ECO:0000313" key="7">
    <source>
        <dbReference type="EMBL" id="MEM5496757.1"/>
    </source>
</evidence>
<dbReference type="EMBL" id="JBBMQS010000002">
    <property type="protein sequence ID" value="MEM5496757.1"/>
    <property type="molecule type" value="Genomic_DNA"/>
</dbReference>
<keyword evidence="2 5" id="KW-0812">Transmembrane</keyword>
<dbReference type="HAMAP" id="MF_01948">
    <property type="entry name" value="LPS_assembly_LapA"/>
    <property type="match status" value="1"/>
</dbReference>
<feature type="transmembrane region" description="Helical" evidence="5">
    <location>
        <begin position="45"/>
        <end position="67"/>
    </location>
</feature>
<evidence type="ECO:0000256" key="5">
    <source>
        <dbReference type="HAMAP-Rule" id="MF_01948"/>
    </source>
</evidence>
<evidence type="ECO:0000256" key="3">
    <source>
        <dbReference type="ARBA" id="ARBA00022989"/>
    </source>
</evidence>
<name>A0ABU9SS84_9ALTE</name>
<evidence type="ECO:0000256" key="1">
    <source>
        <dbReference type="ARBA" id="ARBA00022475"/>
    </source>
</evidence>
<comment type="similarity">
    <text evidence="5">Belongs to the LapA family.</text>
</comment>
<reference evidence="7 8" key="1">
    <citation type="submission" date="2024-03" db="EMBL/GenBank/DDBJ databases">
        <title>Community enrichment and isolation of bacterial strains for fucoidan degradation.</title>
        <authorList>
            <person name="Sichert A."/>
        </authorList>
    </citation>
    <scope>NUCLEOTIDE SEQUENCE [LARGE SCALE GENOMIC DNA]</scope>
    <source>
        <strain evidence="7 8">AS12</strain>
    </source>
</reference>
<feature type="domain" description="Lipopolysaccharide assembly protein A" evidence="6">
    <location>
        <begin position="25"/>
        <end position="83"/>
    </location>
</feature>
<comment type="caution">
    <text evidence="5">Lacks conserved residue(s) required for the propagation of feature annotation.</text>
</comment>
<keyword evidence="1 5" id="KW-1003">Cell membrane</keyword>
<sequence length="89" mass="9970">MKLKGLLSLIAVLVLLLIGGFIGSQNTHSVTVNYLVAQSDMRVSLLMLIVFLCGVLLSVILFSLYVLRLKWRVASLERQLKKSNRVEIL</sequence>
<keyword evidence="5" id="KW-0997">Cell inner membrane</keyword>
<comment type="function">
    <text evidence="5">Involved in the assembly of lipopolysaccharide (LPS).</text>
</comment>
<dbReference type="RefSeq" id="WP_006991152.1">
    <property type="nucleotide sequence ID" value="NZ_JBBMQS010000002.1"/>
</dbReference>